<gene>
    <name evidence="1" type="ORF">AVEN_188063_1</name>
</gene>
<accession>A0A4Y2T371</accession>
<name>A0A4Y2T371_ARAVE</name>
<evidence type="ECO:0000313" key="1">
    <source>
        <dbReference type="EMBL" id="GBN95068.1"/>
    </source>
</evidence>
<dbReference type="EMBL" id="BGPR01025841">
    <property type="protein sequence ID" value="GBN95068.1"/>
    <property type="molecule type" value="Genomic_DNA"/>
</dbReference>
<keyword evidence="2" id="KW-1185">Reference proteome</keyword>
<proteinExistence type="predicted"/>
<dbReference type="AlphaFoldDB" id="A0A4Y2T371"/>
<evidence type="ECO:0000313" key="2">
    <source>
        <dbReference type="Proteomes" id="UP000499080"/>
    </source>
</evidence>
<dbReference type="Proteomes" id="UP000499080">
    <property type="component" value="Unassembled WGS sequence"/>
</dbReference>
<reference evidence="1 2" key="1">
    <citation type="journal article" date="2019" name="Sci. Rep.">
        <title>Orb-weaving spider Araneus ventricosus genome elucidates the spidroin gene catalogue.</title>
        <authorList>
            <person name="Kono N."/>
            <person name="Nakamura H."/>
            <person name="Ohtoshi R."/>
            <person name="Moran D.A.P."/>
            <person name="Shinohara A."/>
            <person name="Yoshida Y."/>
            <person name="Fujiwara M."/>
            <person name="Mori M."/>
            <person name="Tomita M."/>
            <person name="Arakawa K."/>
        </authorList>
    </citation>
    <scope>NUCLEOTIDE SEQUENCE [LARGE SCALE GENOMIC DNA]</scope>
</reference>
<organism evidence="1 2">
    <name type="scientific">Araneus ventricosus</name>
    <name type="common">Orbweaver spider</name>
    <name type="synonym">Epeira ventricosa</name>
    <dbReference type="NCBI Taxonomy" id="182803"/>
    <lineage>
        <taxon>Eukaryota</taxon>
        <taxon>Metazoa</taxon>
        <taxon>Ecdysozoa</taxon>
        <taxon>Arthropoda</taxon>
        <taxon>Chelicerata</taxon>
        <taxon>Arachnida</taxon>
        <taxon>Araneae</taxon>
        <taxon>Araneomorphae</taxon>
        <taxon>Entelegynae</taxon>
        <taxon>Araneoidea</taxon>
        <taxon>Araneidae</taxon>
        <taxon>Araneus</taxon>
    </lineage>
</organism>
<comment type="caution">
    <text evidence="1">The sequence shown here is derived from an EMBL/GenBank/DDBJ whole genome shotgun (WGS) entry which is preliminary data.</text>
</comment>
<sequence length="97" mass="10897">MFLYFTQDNNLLTFFVKDRLGRETTGEDPSCFCDTNVLITEIPISSEAPETGLVFSLIDPLNGLVSFNSNGFVTRNGFVAKSYGHGLSTKLKEFWEF</sequence>
<protein>
    <submittedName>
        <fullName evidence="1">Uncharacterized protein</fullName>
    </submittedName>
</protein>